<keyword evidence="2" id="KW-0732">Signal</keyword>
<keyword evidence="4" id="KW-1185">Reference proteome</keyword>
<accession>A0A1X2GRT9</accession>
<sequence length="321" mass="35421">MKAQALVGLSLIVSFVLGQQKETAEEKTLTDEFQDITWDQGDAMAFQSFKFKLREDTMLQLTDYREPGDVFDVFDFGKSLGKTSTPAPLQQWAGQSPITSPLEAMLDERYSRGQILLKPGDHHLTFGVVAQPHGAGSAAVRLINPEQLSKTMTLARENGVGPEPLDKPTLAKENQDLPAKSDRTQENQDQPVKSAPAKDSQDPSAKSAQAKDNQDKPDQAKSTLAKENQQTNKSSLARENEDQPDKTMLANENSADLDKMDLTRETQVQPESKVNLASENDNGPAPLPRTHNKDARLNKRAGHLQHRDDDDLLETAGRAQQ</sequence>
<feature type="compositionally biased region" description="Basic and acidic residues" evidence="1">
    <location>
        <begin position="236"/>
        <end position="245"/>
    </location>
</feature>
<organism evidence="3 4">
    <name type="scientific">Hesseltinella vesiculosa</name>
    <dbReference type="NCBI Taxonomy" id="101127"/>
    <lineage>
        <taxon>Eukaryota</taxon>
        <taxon>Fungi</taxon>
        <taxon>Fungi incertae sedis</taxon>
        <taxon>Mucoromycota</taxon>
        <taxon>Mucoromycotina</taxon>
        <taxon>Mucoromycetes</taxon>
        <taxon>Mucorales</taxon>
        <taxon>Cunninghamellaceae</taxon>
        <taxon>Hesseltinella</taxon>
    </lineage>
</organism>
<evidence type="ECO:0000313" key="3">
    <source>
        <dbReference type="EMBL" id="ORX59803.1"/>
    </source>
</evidence>
<proteinExistence type="predicted"/>
<feature type="chain" id="PRO_5012010184" evidence="2">
    <location>
        <begin position="19"/>
        <end position="321"/>
    </location>
</feature>
<name>A0A1X2GRT9_9FUNG</name>
<dbReference type="AlphaFoldDB" id="A0A1X2GRT9"/>
<feature type="compositionally biased region" description="Polar residues" evidence="1">
    <location>
        <begin position="202"/>
        <end position="211"/>
    </location>
</feature>
<feature type="region of interest" description="Disordered" evidence="1">
    <location>
        <begin position="157"/>
        <end position="321"/>
    </location>
</feature>
<comment type="caution">
    <text evidence="3">The sequence shown here is derived from an EMBL/GenBank/DDBJ whole genome shotgun (WGS) entry which is preliminary data.</text>
</comment>
<dbReference type="STRING" id="101127.A0A1X2GRT9"/>
<dbReference type="EMBL" id="MCGT01000005">
    <property type="protein sequence ID" value="ORX59803.1"/>
    <property type="molecule type" value="Genomic_DNA"/>
</dbReference>
<reference evidence="3 4" key="1">
    <citation type="submission" date="2016-07" db="EMBL/GenBank/DDBJ databases">
        <title>Pervasive Adenine N6-methylation of Active Genes in Fungi.</title>
        <authorList>
            <consortium name="DOE Joint Genome Institute"/>
            <person name="Mondo S.J."/>
            <person name="Dannebaum R.O."/>
            <person name="Kuo R.C."/>
            <person name="Labutti K."/>
            <person name="Haridas S."/>
            <person name="Kuo A."/>
            <person name="Salamov A."/>
            <person name="Ahrendt S.R."/>
            <person name="Lipzen A."/>
            <person name="Sullivan W."/>
            <person name="Andreopoulos W.B."/>
            <person name="Clum A."/>
            <person name="Lindquist E."/>
            <person name="Daum C."/>
            <person name="Ramamoorthy G.K."/>
            <person name="Gryganskyi A."/>
            <person name="Culley D."/>
            <person name="Magnuson J.K."/>
            <person name="James T.Y."/>
            <person name="O'Malley M.A."/>
            <person name="Stajich J.E."/>
            <person name="Spatafora J.W."/>
            <person name="Visel A."/>
            <person name="Grigoriev I.V."/>
        </authorList>
    </citation>
    <scope>NUCLEOTIDE SEQUENCE [LARGE SCALE GENOMIC DNA]</scope>
    <source>
        <strain evidence="3 4">NRRL 3301</strain>
    </source>
</reference>
<feature type="signal peptide" evidence="2">
    <location>
        <begin position="1"/>
        <end position="18"/>
    </location>
</feature>
<feature type="compositionally biased region" description="Basic and acidic residues" evidence="1">
    <location>
        <begin position="164"/>
        <end position="186"/>
    </location>
</feature>
<evidence type="ECO:0000256" key="1">
    <source>
        <dbReference type="SAM" id="MobiDB-lite"/>
    </source>
</evidence>
<dbReference type="OrthoDB" id="2289276at2759"/>
<feature type="compositionally biased region" description="Polar residues" evidence="1">
    <location>
        <begin position="220"/>
        <end position="235"/>
    </location>
</feature>
<feature type="compositionally biased region" description="Polar residues" evidence="1">
    <location>
        <begin position="265"/>
        <end position="281"/>
    </location>
</feature>
<evidence type="ECO:0000313" key="4">
    <source>
        <dbReference type="Proteomes" id="UP000242146"/>
    </source>
</evidence>
<dbReference type="Proteomes" id="UP000242146">
    <property type="component" value="Unassembled WGS sequence"/>
</dbReference>
<protein>
    <submittedName>
        <fullName evidence="3">Uncharacterized protein</fullName>
    </submittedName>
</protein>
<evidence type="ECO:0000256" key="2">
    <source>
        <dbReference type="SAM" id="SignalP"/>
    </source>
</evidence>
<gene>
    <name evidence="3" type="ORF">DM01DRAFT_1371652</name>
</gene>